<gene>
    <name evidence="2" type="ORF">THII_0637</name>
</gene>
<dbReference type="InterPro" id="IPR050194">
    <property type="entry name" value="Glycosyltransferase_grp1"/>
</dbReference>
<dbReference type="Gene3D" id="3.40.50.2000">
    <property type="entry name" value="Glycogen Phosphorylase B"/>
    <property type="match status" value="1"/>
</dbReference>
<sequence>MTVLRIFLTLMKPVGLIYLLWEYKLPFLIKVRETIALTYRVMTKRKGEILVAYTKNHPAYNIIAHDPPPGIVLVRLSSRLKPNFLLNFLAARIDICYEDAPTPVTLRTNQPIVKESECPYFNKEFLIDPQVKKIFVYSHWAKPNSPDPDAKMEILHPAPILKKVKPKLESKRVTIFMSGAASGRKGADILYQAFENVESKLAGQYQLFLILASNYKSQEEFYPVNPECSERIQTLYKKCQSKKNTYWGRVYPPRFVDYIYDHSDIYVLPARFDTCPFSVFEAMASSLPIIVSGIQAFPEMVHHGENGFLIDANNYDDLQSQEYFDHAVRQLEEYLTILIKDPALRLQMGKASRNRVEQKFNVEYRKNRLKEVFEEITTAKN</sequence>
<dbReference type="HOGENOM" id="CLU_725477_0_0_6"/>
<name>A0A090ADN1_9GAMM</name>
<dbReference type="CDD" id="cd03801">
    <property type="entry name" value="GT4_PimA-like"/>
    <property type="match status" value="1"/>
</dbReference>
<evidence type="ECO:0000313" key="3">
    <source>
        <dbReference type="Proteomes" id="UP000031623"/>
    </source>
</evidence>
<feature type="domain" description="Glycosyl transferase family 1" evidence="1">
    <location>
        <begin position="164"/>
        <end position="319"/>
    </location>
</feature>
<dbReference type="Pfam" id="PF00534">
    <property type="entry name" value="Glycos_transf_1"/>
    <property type="match status" value="1"/>
</dbReference>
<keyword evidence="3" id="KW-1185">Reference proteome</keyword>
<dbReference type="PANTHER" id="PTHR45947">
    <property type="entry name" value="SULFOQUINOVOSYL TRANSFERASE SQD2"/>
    <property type="match status" value="1"/>
</dbReference>
<dbReference type="Proteomes" id="UP000031623">
    <property type="component" value="Chromosome"/>
</dbReference>
<dbReference type="InterPro" id="IPR001296">
    <property type="entry name" value="Glyco_trans_1"/>
</dbReference>
<dbReference type="OrthoDB" id="9768937at2"/>
<dbReference type="GO" id="GO:0016757">
    <property type="term" value="F:glycosyltransferase activity"/>
    <property type="evidence" value="ECO:0007669"/>
    <property type="project" value="InterPro"/>
</dbReference>
<dbReference type="AlphaFoldDB" id="A0A090ADN1"/>
<dbReference type="STRING" id="40754.THII_0637"/>
<dbReference type="KEGG" id="tig:THII_0637"/>
<accession>A0A090ADN1</accession>
<protein>
    <recommendedName>
        <fullName evidence="1">Glycosyl transferase family 1 domain-containing protein</fullName>
    </recommendedName>
</protein>
<evidence type="ECO:0000259" key="1">
    <source>
        <dbReference type="Pfam" id="PF00534"/>
    </source>
</evidence>
<dbReference type="SUPFAM" id="SSF53756">
    <property type="entry name" value="UDP-Glycosyltransferase/glycogen phosphorylase"/>
    <property type="match status" value="1"/>
</dbReference>
<organism evidence="2 3">
    <name type="scientific">Thioploca ingrica</name>
    <dbReference type="NCBI Taxonomy" id="40754"/>
    <lineage>
        <taxon>Bacteria</taxon>
        <taxon>Pseudomonadati</taxon>
        <taxon>Pseudomonadota</taxon>
        <taxon>Gammaproteobacteria</taxon>
        <taxon>Thiotrichales</taxon>
        <taxon>Thiotrichaceae</taxon>
        <taxon>Thioploca</taxon>
    </lineage>
</organism>
<dbReference type="PANTHER" id="PTHR45947:SF3">
    <property type="entry name" value="SULFOQUINOVOSYL TRANSFERASE SQD2"/>
    <property type="match status" value="1"/>
</dbReference>
<proteinExistence type="predicted"/>
<reference evidence="2 3" key="1">
    <citation type="journal article" date="2014" name="ISME J.">
        <title>Ecophysiology of Thioploca ingrica as revealed by the complete genome sequence supplemented with proteomic evidence.</title>
        <authorList>
            <person name="Kojima H."/>
            <person name="Ogura Y."/>
            <person name="Yamamoto N."/>
            <person name="Togashi T."/>
            <person name="Mori H."/>
            <person name="Watanabe T."/>
            <person name="Nemoto F."/>
            <person name="Kurokawa K."/>
            <person name="Hayashi T."/>
            <person name="Fukui M."/>
        </authorList>
    </citation>
    <scope>NUCLEOTIDE SEQUENCE [LARGE SCALE GENOMIC DNA]</scope>
</reference>
<dbReference type="EMBL" id="AP014633">
    <property type="protein sequence ID" value="BAP54934.1"/>
    <property type="molecule type" value="Genomic_DNA"/>
</dbReference>
<evidence type="ECO:0000313" key="2">
    <source>
        <dbReference type="EMBL" id="BAP54934.1"/>
    </source>
</evidence>